<dbReference type="FunFam" id="3.80.10.10:FF:000400">
    <property type="entry name" value="Nuclear pore complex protein NUP107"/>
    <property type="match status" value="1"/>
</dbReference>
<dbReference type="InterPro" id="IPR051848">
    <property type="entry name" value="PGIP"/>
</dbReference>
<feature type="domain" description="Leucine-rich repeat-containing N-terminal plant-type" evidence="9">
    <location>
        <begin position="24"/>
        <end position="61"/>
    </location>
</feature>
<proteinExistence type="inferred from homology"/>
<keyword evidence="6" id="KW-0472">Membrane</keyword>
<comment type="subcellular location">
    <subcellularLocation>
        <location evidence="1">Cell envelope</location>
    </subcellularLocation>
    <subcellularLocation>
        <location evidence="2">Membrane</location>
    </subcellularLocation>
</comment>
<dbReference type="EMBL" id="KV863788">
    <property type="protein sequence ID" value="ONK55083.1"/>
    <property type="molecule type" value="Genomic_DNA"/>
</dbReference>
<evidence type="ECO:0000259" key="9">
    <source>
        <dbReference type="Pfam" id="PF08263"/>
    </source>
</evidence>
<dbReference type="GO" id="GO:0016020">
    <property type="term" value="C:membrane"/>
    <property type="evidence" value="ECO:0007669"/>
    <property type="project" value="UniProtKB-SubCell"/>
</dbReference>
<evidence type="ECO:0000313" key="11">
    <source>
        <dbReference type="Proteomes" id="UP000243459"/>
    </source>
</evidence>
<evidence type="ECO:0000256" key="1">
    <source>
        <dbReference type="ARBA" id="ARBA00004196"/>
    </source>
</evidence>
<keyword evidence="11" id="KW-1185">Reference proteome</keyword>
<dbReference type="Gramene" id="ONK55083">
    <property type="protein sequence ID" value="ONK55083"/>
    <property type="gene ID" value="A4U43_UnF7750"/>
</dbReference>
<gene>
    <name evidence="10" type="ORF">A4U43_UnF7750</name>
</gene>
<evidence type="ECO:0000313" key="10">
    <source>
        <dbReference type="EMBL" id="ONK55083.1"/>
    </source>
</evidence>
<feature type="signal peptide" evidence="8">
    <location>
        <begin position="1"/>
        <end position="21"/>
    </location>
</feature>
<accession>A0A1R3L636</accession>
<keyword evidence="4 8" id="KW-0732">Signal</keyword>
<dbReference type="InterPro" id="IPR013210">
    <property type="entry name" value="LRR_N_plant-typ"/>
</dbReference>
<evidence type="ECO:0000256" key="7">
    <source>
        <dbReference type="ARBA" id="ARBA00038043"/>
    </source>
</evidence>
<dbReference type="InterPro" id="IPR001611">
    <property type="entry name" value="Leu-rich_rpt"/>
</dbReference>
<evidence type="ECO:0000256" key="5">
    <source>
        <dbReference type="ARBA" id="ARBA00022737"/>
    </source>
</evidence>
<keyword evidence="3" id="KW-0433">Leucine-rich repeat</keyword>
<dbReference type="AlphaFoldDB" id="A0A1R3L636"/>
<dbReference type="InterPro" id="IPR032675">
    <property type="entry name" value="LRR_dom_sf"/>
</dbReference>
<dbReference type="Proteomes" id="UP000243459">
    <property type="component" value="Unassembled WGS sequence"/>
</dbReference>
<evidence type="ECO:0000256" key="4">
    <source>
        <dbReference type="ARBA" id="ARBA00022729"/>
    </source>
</evidence>
<dbReference type="PANTHER" id="PTHR48059">
    <property type="entry name" value="POLYGALACTURONASE INHIBITOR 1"/>
    <property type="match status" value="1"/>
</dbReference>
<dbReference type="OMA" id="QSLMFHR"/>
<evidence type="ECO:0000256" key="3">
    <source>
        <dbReference type="ARBA" id="ARBA00022614"/>
    </source>
</evidence>
<dbReference type="PROSITE" id="PS51450">
    <property type="entry name" value="LRR"/>
    <property type="match status" value="1"/>
</dbReference>
<dbReference type="Gene3D" id="3.80.10.10">
    <property type="entry name" value="Ribonuclease Inhibitor"/>
    <property type="match status" value="1"/>
</dbReference>
<dbReference type="Pfam" id="PF00560">
    <property type="entry name" value="LRR_1"/>
    <property type="match status" value="3"/>
</dbReference>
<organism evidence="10 11">
    <name type="scientific">Asparagus officinalis</name>
    <name type="common">Garden asparagus</name>
    <dbReference type="NCBI Taxonomy" id="4686"/>
    <lineage>
        <taxon>Eukaryota</taxon>
        <taxon>Viridiplantae</taxon>
        <taxon>Streptophyta</taxon>
        <taxon>Embryophyta</taxon>
        <taxon>Tracheophyta</taxon>
        <taxon>Spermatophyta</taxon>
        <taxon>Magnoliopsida</taxon>
        <taxon>Liliopsida</taxon>
        <taxon>Asparagales</taxon>
        <taxon>Asparagaceae</taxon>
        <taxon>Asparagoideae</taxon>
        <taxon>Asparagus</taxon>
    </lineage>
</organism>
<evidence type="ECO:0000256" key="8">
    <source>
        <dbReference type="SAM" id="SignalP"/>
    </source>
</evidence>
<evidence type="ECO:0000256" key="6">
    <source>
        <dbReference type="ARBA" id="ARBA00023136"/>
    </source>
</evidence>
<comment type="similarity">
    <text evidence="7">Belongs to the polygalacturonase-inhibiting protein family.</text>
</comment>
<evidence type="ECO:0000256" key="2">
    <source>
        <dbReference type="ARBA" id="ARBA00004370"/>
    </source>
</evidence>
<sequence length="369" mass="39712">MFKFLTLTLFILFTTISPSAACSQQDLTALLSFKNSFPPNSISNSWTTAIDCCSWDYIQCDETSGRVTTLSISDNRNLRGPIPPSIGDLSALQVVSFSNLPGLIGPIPPQLSKLKALQFLTMYKTKVSGPVPSFLSTFTGLRELELAESNFVGTIPSSLGNLVNLSFIDLSGNQLTGAIPDSLFSKLTGSLADLDVSDNTLKGPIPKSFGRVRFANVNLGSNQLDGDASFLFGESKTVSQVILSKNKFAFDLTNVKYPQNLQYLDISHNKIYGSISNQITNLTNFGYLDVSYNELCGRIPSGGSFLLCRESASELEVEASLHFLHFGAIRPNGSGASVDEWEVGGGLRIHLVVVVAVMKGEDGGLVVKG</sequence>
<reference evidence="11" key="1">
    <citation type="journal article" date="2017" name="Nat. Commun.">
        <title>The asparagus genome sheds light on the origin and evolution of a young Y chromosome.</title>
        <authorList>
            <person name="Harkess A."/>
            <person name="Zhou J."/>
            <person name="Xu C."/>
            <person name="Bowers J.E."/>
            <person name="Van der Hulst R."/>
            <person name="Ayyampalayam S."/>
            <person name="Mercati F."/>
            <person name="Riccardi P."/>
            <person name="McKain M.R."/>
            <person name="Kakrana A."/>
            <person name="Tang H."/>
            <person name="Ray J."/>
            <person name="Groenendijk J."/>
            <person name="Arikit S."/>
            <person name="Mathioni S.M."/>
            <person name="Nakano M."/>
            <person name="Shan H."/>
            <person name="Telgmann-Rauber A."/>
            <person name="Kanno A."/>
            <person name="Yue Z."/>
            <person name="Chen H."/>
            <person name="Li W."/>
            <person name="Chen Y."/>
            <person name="Xu X."/>
            <person name="Zhang Y."/>
            <person name="Luo S."/>
            <person name="Chen H."/>
            <person name="Gao J."/>
            <person name="Mao Z."/>
            <person name="Pires J.C."/>
            <person name="Luo M."/>
            <person name="Kudrna D."/>
            <person name="Wing R.A."/>
            <person name="Meyers B.C."/>
            <person name="Yi K."/>
            <person name="Kong H."/>
            <person name="Lavrijsen P."/>
            <person name="Sunseri F."/>
            <person name="Falavigna A."/>
            <person name="Ye Y."/>
            <person name="Leebens-Mack J.H."/>
            <person name="Chen G."/>
        </authorList>
    </citation>
    <scope>NUCLEOTIDE SEQUENCE [LARGE SCALE GENOMIC DNA]</scope>
    <source>
        <strain evidence="11">cv. DH0086</strain>
    </source>
</reference>
<dbReference type="PANTHER" id="PTHR48059:SF23">
    <property type="entry name" value="LEUCINE-RICH REPEAT-CONTAINING N-TERMINAL PLANT-TYPE DOMAIN-CONTAINING PROTEIN"/>
    <property type="match status" value="1"/>
</dbReference>
<feature type="chain" id="PRO_5013340180" description="Leucine-rich repeat-containing N-terminal plant-type domain-containing protein" evidence="8">
    <location>
        <begin position="22"/>
        <end position="369"/>
    </location>
</feature>
<protein>
    <recommendedName>
        <fullName evidence="9">Leucine-rich repeat-containing N-terminal plant-type domain-containing protein</fullName>
    </recommendedName>
</protein>
<dbReference type="Pfam" id="PF08263">
    <property type="entry name" value="LRRNT_2"/>
    <property type="match status" value="1"/>
</dbReference>
<dbReference type="SUPFAM" id="SSF52058">
    <property type="entry name" value="L domain-like"/>
    <property type="match status" value="1"/>
</dbReference>
<keyword evidence="5" id="KW-0677">Repeat</keyword>
<name>A0A1R3L636_ASPOF</name>